<dbReference type="InterPro" id="IPR003136">
    <property type="entry name" value="Cytidylate_kin"/>
</dbReference>
<dbReference type="GO" id="GO:0005524">
    <property type="term" value="F:ATP binding"/>
    <property type="evidence" value="ECO:0007669"/>
    <property type="project" value="UniProtKB-UniRule"/>
</dbReference>
<dbReference type="GO" id="GO:0036431">
    <property type="term" value="F:dCMP kinase activity"/>
    <property type="evidence" value="ECO:0007669"/>
    <property type="project" value="InterPro"/>
</dbReference>
<dbReference type="GO" id="GO:0005737">
    <property type="term" value="C:cytoplasm"/>
    <property type="evidence" value="ECO:0007669"/>
    <property type="project" value="UniProtKB-SubCell"/>
</dbReference>
<evidence type="ECO:0000256" key="1">
    <source>
        <dbReference type="ARBA" id="ARBA00009427"/>
    </source>
</evidence>
<evidence type="ECO:0000256" key="5">
    <source>
        <dbReference type="ARBA" id="ARBA00022840"/>
    </source>
</evidence>
<comment type="caution">
    <text evidence="10">The sequence shown here is derived from an EMBL/GenBank/DDBJ whole genome shotgun (WGS) entry which is preliminary data.</text>
</comment>
<protein>
    <recommendedName>
        <fullName evidence="8">Cytidylate kinase</fullName>
        <shortName evidence="8">CK</shortName>
        <ecNumber evidence="8">2.7.4.25</ecNumber>
    </recommendedName>
    <alternativeName>
        <fullName evidence="8">Cytidine monophosphate kinase</fullName>
        <shortName evidence="8">CMP kinase</shortName>
    </alternativeName>
</protein>
<evidence type="ECO:0000256" key="4">
    <source>
        <dbReference type="ARBA" id="ARBA00022777"/>
    </source>
</evidence>
<keyword evidence="8" id="KW-0963">Cytoplasm</keyword>
<sequence length="230" mass="25181">MRVPQTIAIDGPSAAGKSTLGALLANALGYLYFDTGVMYRALALAALRAGIDPDDEPALTELAHRLAIDVIPPTVADGRQYTVLIDGEDVTWAIREPEVERIVSRAARFPAVRREMVRQQQIIGRRGRVVMVGRDIGTVVMPDADLKIYLQASLAERARRRLADLRRRNIELPLEQIAAALAERDALDAHVSQPAADAIVLVNDGLSPDEEVAWVLRQFVHGEQALESGH</sequence>
<dbReference type="NCBIfam" id="TIGR00017">
    <property type="entry name" value="cmk"/>
    <property type="match status" value="1"/>
</dbReference>
<dbReference type="GO" id="GO:0006220">
    <property type="term" value="P:pyrimidine nucleotide metabolic process"/>
    <property type="evidence" value="ECO:0007669"/>
    <property type="project" value="UniProtKB-UniRule"/>
</dbReference>
<dbReference type="STRING" id="1707952.A6A03_05500"/>
<evidence type="ECO:0000259" key="9">
    <source>
        <dbReference type="Pfam" id="PF02224"/>
    </source>
</evidence>
<evidence type="ECO:0000256" key="3">
    <source>
        <dbReference type="ARBA" id="ARBA00022741"/>
    </source>
</evidence>
<comment type="subcellular location">
    <subcellularLocation>
        <location evidence="8">Cytoplasm</location>
    </subcellularLocation>
</comment>
<name>A0A178LT91_9CHLR</name>
<dbReference type="InterPro" id="IPR027417">
    <property type="entry name" value="P-loop_NTPase"/>
</dbReference>
<evidence type="ECO:0000256" key="2">
    <source>
        <dbReference type="ARBA" id="ARBA00022679"/>
    </source>
</evidence>
<keyword evidence="3 8" id="KW-0547">Nucleotide-binding</keyword>
<keyword evidence="11" id="KW-1185">Reference proteome</keyword>
<reference evidence="10 11" key="1">
    <citation type="submission" date="2016-04" db="EMBL/GenBank/DDBJ databases">
        <title>Chloroflexus islandicus sp. nov., a thermophilic filamentous anoxygenic phototrophic bacterium from geyser Strokkur (Iceland).</title>
        <authorList>
            <person name="Gaisin V.A."/>
            <person name="Kalashnikov A.M."/>
            <person name="Sukhacheva M.V."/>
            <person name="Grouzdev D.S."/>
            <person name="Ivanov T.M."/>
            <person name="Kuznetsov B."/>
            <person name="Gorlenko V.M."/>
        </authorList>
    </citation>
    <scope>NUCLEOTIDE SEQUENCE [LARGE SCALE GENOMIC DNA]</scope>
    <source>
        <strain evidence="11">isl-2</strain>
    </source>
</reference>
<dbReference type="RefSeq" id="WP_066791427.1">
    <property type="nucleotide sequence ID" value="NZ_LWQS01000114.1"/>
</dbReference>
<dbReference type="OrthoDB" id="9807434at2"/>
<accession>A0A178LT91</accession>
<dbReference type="SUPFAM" id="SSF52540">
    <property type="entry name" value="P-loop containing nucleoside triphosphate hydrolases"/>
    <property type="match status" value="1"/>
</dbReference>
<dbReference type="Proteomes" id="UP000078287">
    <property type="component" value="Unassembled WGS sequence"/>
</dbReference>
<evidence type="ECO:0000313" key="10">
    <source>
        <dbReference type="EMBL" id="OAN37099.1"/>
    </source>
</evidence>
<dbReference type="EMBL" id="LWQS01000114">
    <property type="protein sequence ID" value="OAN37099.1"/>
    <property type="molecule type" value="Genomic_DNA"/>
</dbReference>
<keyword evidence="4 8" id="KW-0418">Kinase</keyword>
<dbReference type="Gene3D" id="3.40.50.300">
    <property type="entry name" value="P-loop containing nucleotide triphosphate hydrolases"/>
    <property type="match status" value="1"/>
</dbReference>
<comment type="similarity">
    <text evidence="1 8">Belongs to the cytidylate kinase family. Type 1 subfamily.</text>
</comment>
<organism evidence="10 11">
    <name type="scientific">Chloroflexus islandicus</name>
    <dbReference type="NCBI Taxonomy" id="1707952"/>
    <lineage>
        <taxon>Bacteria</taxon>
        <taxon>Bacillati</taxon>
        <taxon>Chloroflexota</taxon>
        <taxon>Chloroflexia</taxon>
        <taxon>Chloroflexales</taxon>
        <taxon>Chloroflexineae</taxon>
        <taxon>Chloroflexaceae</taxon>
        <taxon>Chloroflexus</taxon>
    </lineage>
</organism>
<keyword evidence="2 8" id="KW-0808">Transferase</keyword>
<feature type="domain" description="Cytidylate kinase" evidence="9">
    <location>
        <begin position="7"/>
        <end position="218"/>
    </location>
</feature>
<gene>
    <name evidence="8" type="primary">cmk</name>
    <name evidence="10" type="ORF">A6A03_05500</name>
</gene>
<dbReference type="HAMAP" id="MF_00238">
    <property type="entry name" value="Cytidyl_kinase_type1"/>
    <property type="match status" value="1"/>
</dbReference>
<dbReference type="CDD" id="cd02020">
    <property type="entry name" value="CMPK"/>
    <property type="match status" value="1"/>
</dbReference>
<keyword evidence="5 8" id="KW-0067">ATP-binding</keyword>
<dbReference type="AlphaFoldDB" id="A0A178LT91"/>
<evidence type="ECO:0000256" key="8">
    <source>
        <dbReference type="HAMAP-Rule" id="MF_00238"/>
    </source>
</evidence>
<feature type="binding site" evidence="8">
    <location>
        <begin position="11"/>
        <end position="19"/>
    </location>
    <ligand>
        <name>ATP</name>
        <dbReference type="ChEBI" id="CHEBI:30616"/>
    </ligand>
</feature>
<comment type="catalytic activity">
    <reaction evidence="7 8">
        <text>CMP + ATP = CDP + ADP</text>
        <dbReference type="Rhea" id="RHEA:11600"/>
        <dbReference type="ChEBI" id="CHEBI:30616"/>
        <dbReference type="ChEBI" id="CHEBI:58069"/>
        <dbReference type="ChEBI" id="CHEBI:60377"/>
        <dbReference type="ChEBI" id="CHEBI:456216"/>
        <dbReference type="EC" id="2.7.4.25"/>
    </reaction>
</comment>
<evidence type="ECO:0000256" key="7">
    <source>
        <dbReference type="ARBA" id="ARBA00048478"/>
    </source>
</evidence>
<proteinExistence type="inferred from homology"/>
<dbReference type="Pfam" id="PF02224">
    <property type="entry name" value="Cytidylate_kin"/>
    <property type="match status" value="1"/>
</dbReference>
<dbReference type="InterPro" id="IPR011994">
    <property type="entry name" value="Cytidylate_kinase_dom"/>
</dbReference>
<evidence type="ECO:0000313" key="11">
    <source>
        <dbReference type="Proteomes" id="UP000078287"/>
    </source>
</evidence>
<evidence type="ECO:0000256" key="6">
    <source>
        <dbReference type="ARBA" id="ARBA00047615"/>
    </source>
</evidence>
<dbReference type="EC" id="2.7.4.25" evidence="8"/>
<comment type="catalytic activity">
    <reaction evidence="6 8">
        <text>dCMP + ATP = dCDP + ADP</text>
        <dbReference type="Rhea" id="RHEA:25094"/>
        <dbReference type="ChEBI" id="CHEBI:30616"/>
        <dbReference type="ChEBI" id="CHEBI:57566"/>
        <dbReference type="ChEBI" id="CHEBI:58593"/>
        <dbReference type="ChEBI" id="CHEBI:456216"/>
        <dbReference type="EC" id="2.7.4.25"/>
    </reaction>
</comment>
<dbReference type="GO" id="GO:0036430">
    <property type="term" value="F:CMP kinase activity"/>
    <property type="evidence" value="ECO:0007669"/>
    <property type="project" value="RHEA"/>
</dbReference>